<accession>A0A419EQC6</accession>
<dbReference type="PANTHER" id="PTHR21240">
    <property type="entry name" value="2-AMINO-3-CARBOXYLMUCONATE-6-SEMIALDEHYDE DECARBOXYLASE"/>
    <property type="match status" value="1"/>
</dbReference>
<dbReference type="GO" id="GO:0016831">
    <property type="term" value="F:carboxy-lyase activity"/>
    <property type="evidence" value="ECO:0007669"/>
    <property type="project" value="InterPro"/>
</dbReference>
<dbReference type="EMBL" id="QZKI01000125">
    <property type="protein sequence ID" value="RJP65518.1"/>
    <property type="molecule type" value="Genomic_DNA"/>
</dbReference>
<dbReference type="Pfam" id="PF04909">
    <property type="entry name" value="Amidohydro_2"/>
    <property type="match status" value="1"/>
</dbReference>
<evidence type="ECO:0000256" key="1">
    <source>
        <dbReference type="ARBA" id="ARBA00023239"/>
    </source>
</evidence>
<comment type="caution">
    <text evidence="3">The sequence shown here is derived from an EMBL/GenBank/DDBJ whole genome shotgun (WGS) entry which is preliminary data.</text>
</comment>
<dbReference type="SUPFAM" id="SSF51556">
    <property type="entry name" value="Metallo-dependent hydrolases"/>
    <property type="match status" value="1"/>
</dbReference>
<dbReference type="AlphaFoldDB" id="A0A419EQC6"/>
<dbReference type="InterPro" id="IPR006680">
    <property type="entry name" value="Amidohydro-rel"/>
</dbReference>
<dbReference type="InterPro" id="IPR032465">
    <property type="entry name" value="ACMSD"/>
</dbReference>
<sequence length="317" mass="35943">MNKIIDVSSTVPTPEFLYDGILHMPDILKGYLRVFAPQSLRASGIETISETLRSMTQEQLINFLCQQMEGFPRDMDEFVKALDSAGVRASALHNFDEENATGEAPVPNDKVADILKRYPGRFIGFVGVNPHKGRAAVDEIDRCINQLGLHAVALRPFMHGIYANDPKYFPIYARCEELGVPVWLHTSANWTTQRRMDYGRPIYLDDACIKFPKLKLIAGHGGWPWVNEMVVLAWRHENLYLDISAYRPKHLTTPGSGWEMLLHFGNTTIQDKILFGSDWLNLGIHISKVIEEMHSLPLKPTVLDKWLSKNAENVFGL</sequence>
<proteinExistence type="predicted"/>
<dbReference type="PANTHER" id="PTHR21240:SF19">
    <property type="entry name" value="CATALYTIC_ HYDROLASE"/>
    <property type="match status" value="1"/>
</dbReference>
<dbReference type="GO" id="GO:0016787">
    <property type="term" value="F:hydrolase activity"/>
    <property type="evidence" value="ECO:0007669"/>
    <property type="project" value="UniProtKB-KW"/>
</dbReference>
<name>A0A419EQC6_9BACT</name>
<evidence type="ECO:0000313" key="3">
    <source>
        <dbReference type="EMBL" id="RJP65518.1"/>
    </source>
</evidence>
<keyword evidence="1" id="KW-0456">Lyase</keyword>
<reference evidence="3 4" key="1">
    <citation type="journal article" date="2017" name="ISME J.">
        <title>Energy and carbon metabolisms in a deep terrestrial subsurface fluid microbial community.</title>
        <authorList>
            <person name="Momper L."/>
            <person name="Jungbluth S.P."/>
            <person name="Lee M.D."/>
            <person name="Amend J.P."/>
        </authorList>
    </citation>
    <scope>NUCLEOTIDE SEQUENCE [LARGE SCALE GENOMIC DNA]</scope>
    <source>
        <strain evidence="3">SURF_17</strain>
    </source>
</reference>
<dbReference type="InterPro" id="IPR032466">
    <property type="entry name" value="Metal_Hydrolase"/>
</dbReference>
<gene>
    <name evidence="3" type="ORF">C4532_17450</name>
</gene>
<dbReference type="Proteomes" id="UP000285961">
    <property type="component" value="Unassembled WGS sequence"/>
</dbReference>
<feature type="domain" description="Amidohydrolase-related" evidence="2">
    <location>
        <begin position="80"/>
        <end position="317"/>
    </location>
</feature>
<evidence type="ECO:0000313" key="4">
    <source>
        <dbReference type="Proteomes" id="UP000285961"/>
    </source>
</evidence>
<dbReference type="Gene3D" id="3.20.20.140">
    <property type="entry name" value="Metal-dependent hydrolases"/>
    <property type="match status" value="1"/>
</dbReference>
<evidence type="ECO:0000259" key="2">
    <source>
        <dbReference type="Pfam" id="PF04909"/>
    </source>
</evidence>
<keyword evidence="3" id="KW-0378">Hydrolase</keyword>
<organism evidence="3 4">
    <name type="scientific">Candidatus Abyssobacteria bacterium SURF_17</name>
    <dbReference type="NCBI Taxonomy" id="2093361"/>
    <lineage>
        <taxon>Bacteria</taxon>
        <taxon>Pseudomonadati</taxon>
        <taxon>Candidatus Hydrogenedentota</taxon>
        <taxon>Candidatus Abyssobacteria</taxon>
    </lineage>
</organism>
<protein>
    <submittedName>
        <fullName evidence="3">Amidohydrolase</fullName>
    </submittedName>
</protein>